<feature type="region of interest" description="Disordered" evidence="1">
    <location>
        <begin position="20"/>
        <end position="43"/>
    </location>
</feature>
<comment type="caution">
    <text evidence="2">The sequence shown here is derived from an EMBL/GenBank/DDBJ whole genome shotgun (WGS) entry which is preliminary data.</text>
</comment>
<dbReference type="Proteomes" id="UP001162060">
    <property type="component" value="Unassembled WGS sequence"/>
</dbReference>
<evidence type="ECO:0000313" key="2">
    <source>
        <dbReference type="EMBL" id="CAK7926294.1"/>
    </source>
</evidence>
<evidence type="ECO:0000256" key="1">
    <source>
        <dbReference type="SAM" id="MobiDB-lite"/>
    </source>
</evidence>
<name>A0AAV1TZ55_9STRA</name>
<accession>A0AAV1TZ55</accession>
<dbReference type="AlphaFoldDB" id="A0AAV1TZ55"/>
<gene>
    <name evidence="2" type="ORF">PM001_LOCUS11444</name>
</gene>
<sequence>MFRDHIDRLHRPLRKPGASLLLPVPVSSGRTGQEQSNRVTTAHPRLGFLAGESVVWEGAPPSVSRSDSWLELDLEVLERHLDIARQSW</sequence>
<evidence type="ECO:0000313" key="3">
    <source>
        <dbReference type="Proteomes" id="UP001162060"/>
    </source>
</evidence>
<organism evidence="2 3">
    <name type="scientific">Peronospora matthiolae</name>
    <dbReference type="NCBI Taxonomy" id="2874970"/>
    <lineage>
        <taxon>Eukaryota</taxon>
        <taxon>Sar</taxon>
        <taxon>Stramenopiles</taxon>
        <taxon>Oomycota</taxon>
        <taxon>Peronosporomycetes</taxon>
        <taxon>Peronosporales</taxon>
        <taxon>Peronosporaceae</taxon>
        <taxon>Peronospora</taxon>
    </lineage>
</organism>
<feature type="compositionally biased region" description="Polar residues" evidence="1">
    <location>
        <begin position="28"/>
        <end position="40"/>
    </location>
</feature>
<dbReference type="EMBL" id="CAKLBY020000097">
    <property type="protein sequence ID" value="CAK7926294.1"/>
    <property type="molecule type" value="Genomic_DNA"/>
</dbReference>
<protein>
    <submittedName>
        <fullName evidence="2">Uncharacterized protein</fullName>
    </submittedName>
</protein>
<reference evidence="2" key="1">
    <citation type="submission" date="2024-01" db="EMBL/GenBank/DDBJ databases">
        <authorList>
            <person name="Webb A."/>
        </authorList>
    </citation>
    <scope>NUCLEOTIDE SEQUENCE</scope>
    <source>
        <strain evidence="2">Pm1</strain>
    </source>
</reference>
<proteinExistence type="predicted"/>